<dbReference type="SMART" id="SM00248">
    <property type="entry name" value="ANK"/>
    <property type="match status" value="5"/>
</dbReference>
<dbReference type="Pfam" id="PF12796">
    <property type="entry name" value="Ank_2"/>
    <property type="match status" value="2"/>
</dbReference>
<evidence type="ECO:0008006" key="5">
    <source>
        <dbReference type="Google" id="ProtNLM"/>
    </source>
</evidence>
<reference evidence="3 4" key="1">
    <citation type="journal article" date="2023" name="Insect Mol. Biol.">
        <title>Genome sequencing provides insights into the evolution of gene families encoding plant cell wall-degrading enzymes in longhorned beetles.</title>
        <authorList>
            <person name="Shin N.R."/>
            <person name="Okamura Y."/>
            <person name="Kirsch R."/>
            <person name="Pauchet Y."/>
        </authorList>
    </citation>
    <scope>NUCLEOTIDE SEQUENCE [LARGE SCALE GENOMIC DNA]</scope>
    <source>
        <strain evidence="3">EAD_L_NR</strain>
    </source>
</reference>
<name>A0AAV8VW51_9CUCU</name>
<dbReference type="AlphaFoldDB" id="A0AAV8VW51"/>
<gene>
    <name evidence="3" type="ORF">NQ315_011599</name>
</gene>
<dbReference type="PROSITE" id="PS50088">
    <property type="entry name" value="ANK_REPEAT"/>
    <property type="match status" value="1"/>
</dbReference>
<evidence type="ECO:0000313" key="3">
    <source>
        <dbReference type="EMBL" id="KAJ8918142.1"/>
    </source>
</evidence>
<accession>A0AAV8VW51</accession>
<dbReference type="InterPro" id="IPR013761">
    <property type="entry name" value="SAM/pointed_sf"/>
</dbReference>
<dbReference type="EMBL" id="JANEYG010000028">
    <property type="protein sequence ID" value="KAJ8918142.1"/>
    <property type="molecule type" value="Genomic_DNA"/>
</dbReference>
<sequence length="466" mass="52700">MAFCPDFSDSDDSDMSDDCDYQNFKAQVRSSNRVRIKSQIQTEEDKRELQAKVLFSALSSGNVQTVAEHLDSGLDVNINVQDGWTPLLLAASFGNPDLTNELIKRGADVNLGRDECSALMMACNCPNSTSPFTESLNVIKQLVENGADVKAINRKRMTALMFAANNGNLEAVRYLLPLSDKNAEDNQRWTALFWGVNSGTVAVVKYLLNEGFEYTKSDIRSYTPLDIAKHNDFQEIVELFPNEEGDYITNIIDTHSCNFEDTFAGLKKGQKPRFFLDICNVLCGVKAESVMKIISETDIDLYEFLSSTDDELKKLGINLPYQRNRILGGIYRFHKYPYHPKSIHSVPLKEVYSNIDIAVQILSSIKQVIAMEASLAYIMKHYTDECVSKNELPLVAENIRNVRKKVANCKAVLKKLIPKIKSLDNQVKPVDLIKKNSKNYLMPWRKIIFSFSLISVVLVCRMIKRT</sequence>
<dbReference type="Gene3D" id="1.10.150.50">
    <property type="entry name" value="Transcription Factor, Ets-1"/>
    <property type="match status" value="1"/>
</dbReference>
<dbReference type="Proteomes" id="UP001159042">
    <property type="component" value="Unassembled WGS sequence"/>
</dbReference>
<keyword evidence="2" id="KW-1133">Transmembrane helix</keyword>
<feature type="transmembrane region" description="Helical" evidence="2">
    <location>
        <begin position="444"/>
        <end position="463"/>
    </location>
</feature>
<evidence type="ECO:0000313" key="4">
    <source>
        <dbReference type="Proteomes" id="UP001159042"/>
    </source>
</evidence>
<dbReference type="SUPFAM" id="SSF48403">
    <property type="entry name" value="Ankyrin repeat"/>
    <property type="match status" value="1"/>
</dbReference>
<dbReference type="PROSITE" id="PS50297">
    <property type="entry name" value="ANK_REP_REGION"/>
    <property type="match status" value="1"/>
</dbReference>
<keyword evidence="2" id="KW-0472">Membrane</keyword>
<dbReference type="PRINTS" id="PR01415">
    <property type="entry name" value="ANKYRIN"/>
</dbReference>
<evidence type="ECO:0000256" key="2">
    <source>
        <dbReference type="SAM" id="Phobius"/>
    </source>
</evidence>
<proteinExistence type="predicted"/>
<evidence type="ECO:0000256" key="1">
    <source>
        <dbReference type="PROSITE-ProRule" id="PRU00023"/>
    </source>
</evidence>
<protein>
    <recommendedName>
        <fullName evidence="5">Ankyrin repeat, SAM and basic leucine zipper domain-containing protein 1</fullName>
    </recommendedName>
</protein>
<dbReference type="SUPFAM" id="SSF47769">
    <property type="entry name" value="SAM/Pointed domain"/>
    <property type="match status" value="1"/>
</dbReference>
<dbReference type="PANTHER" id="PTHR24157:SF3">
    <property type="entry name" value="ANKYRIN REPEAT, SAM AND BASIC LEUCINE ZIPPER DOMAIN-CONTAINING PROTEIN 1"/>
    <property type="match status" value="1"/>
</dbReference>
<dbReference type="GO" id="GO:0071546">
    <property type="term" value="C:pi-body"/>
    <property type="evidence" value="ECO:0007669"/>
    <property type="project" value="TreeGrafter"/>
</dbReference>
<organism evidence="3 4">
    <name type="scientific">Exocentrus adspersus</name>
    <dbReference type="NCBI Taxonomy" id="1586481"/>
    <lineage>
        <taxon>Eukaryota</taxon>
        <taxon>Metazoa</taxon>
        <taxon>Ecdysozoa</taxon>
        <taxon>Arthropoda</taxon>
        <taxon>Hexapoda</taxon>
        <taxon>Insecta</taxon>
        <taxon>Pterygota</taxon>
        <taxon>Neoptera</taxon>
        <taxon>Endopterygota</taxon>
        <taxon>Coleoptera</taxon>
        <taxon>Polyphaga</taxon>
        <taxon>Cucujiformia</taxon>
        <taxon>Chrysomeloidea</taxon>
        <taxon>Cerambycidae</taxon>
        <taxon>Lamiinae</taxon>
        <taxon>Acanthocinini</taxon>
        <taxon>Exocentrus</taxon>
    </lineage>
</organism>
<comment type="caution">
    <text evidence="3">The sequence shown here is derived from an EMBL/GenBank/DDBJ whole genome shotgun (WGS) entry which is preliminary data.</text>
</comment>
<keyword evidence="1" id="KW-0040">ANK repeat</keyword>
<keyword evidence="2" id="KW-0812">Transmembrane</keyword>
<dbReference type="PANTHER" id="PTHR24157">
    <property type="entry name" value="ANKYRIN REPEAT, SAM AND BASIC LEUCINE ZIPPER DOMAIN-CONTAINING PROTEIN 1"/>
    <property type="match status" value="1"/>
</dbReference>
<dbReference type="InterPro" id="IPR002110">
    <property type="entry name" value="Ankyrin_rpt"/>
</dbReference>
<dbReference type="Gene3D" id="1.25.40.20">
    <property type="entry name" value="Ankyrin repeat-containing domain"/>
    <property type="match status" value="2"/>
</dbReference>
<feature type="repeat" description="ANK" evidence="1">
    <location>
        <begin position="82"/>
        <end position="114"/>
    </location>
</feature>
<keyword evidence="4" id="KW-1185">Reference proteome</keyword>
<dbReference type="InterPro" id="IPR036770">
    <property type="entry name" value="Ankyrin_rpt-contain_sf"/>
</dbReference>